<evidence type="ECO:0000313" key="3">
    <source>
        <dbReference type="Proteomes" id="UP000663881"/>
    </source>
</evidence>
<feature type="non-terminal residue" evidence="2">
    <location>
        <position position="1"/>
    </location>
</feature>
<dbReference type="Proteomes" id="UP000663881">
    <property type="component" value="Unassembled WGS sequence"/>
</dbReference>
<accession>A0A820E473</accession>
<name>A0A820E473_9BILA</name>
<evidence type="ECO:0000313" key="2">
    <source>
        <dbReference type="EMBL" id="CAF4240742.1"/>
    </source>
</evidence>
<comment type="caution">
    <text evidence="2">The sequence shown here is derived from an EMBL/GenBank/DDBJ whole genome shotgun (WGS) entry which is preliminary data.</text>
</comment>
<organism evidence="2 3">
    <name type="scientific">Adineta steineri</name>
    <dbReference type="NCBI Taxonomy" id="433720"/>
    <lineage>
        <taxon>Eukaryota</taxon>
        <taxon>Metazoa</taxon>
        <taxon>Spiralia</taxon>
        <taxon>Gnathifera</taxon>
        <taxon>Rotifera</taxon>
        <taxon>Eurotatoria</taxon>
        <taxon>Bdelloidea</taxon>
        <taxon>Adinetida</taxon>
        <taxon>Adinetidae</taxon>
        <taxon>Adineta</taxon>
    </lineage>
</organism>
<dbReference type="Pfam" id="PF18139">
    <property type="entry name" value="LSDAT_euk"/>
    <property type="match status" value="1"/>
</dbReference>
<reference evidence="2" key="1">
    <citation type="submission" date="2021-02" db="EMBL/GenBank/DDBJ databases">
        <authorList>
            <person name="Nowell W R."/>
        </authorList>
    </citation>
    <scope>NUCLEOTIDE SEQUENCE</scope>
</reference>
<dbReference type="AlphaFoldDB" id="A0A820E473"/>
<protein>
    <recommendedName>
        <fullName evidence="1">TRPM SLOG domain-containing protein</fullName>
    </recommendedName>
</protein>
<dbReference type="EMBL" id="CAJOAY010011676">
    <property type="protein sequence ID" value="CAF4240742.1"/>
    <property type="molecule type" value="Genomic_DNA"/>
</dbReference>
<proteinExistence type="predicted"/>
<evidence type="ECO:0000259" key="1">
    <source>
        <dbReference type="Pfam" id="PF18139"/>
    </source>
</evidence>
<dbReference type="InterPro" id="IPR041491">
    <property type="entry name" value="TRPM_SLOG"/>
</dbReference>
<gene>
    <name evidence="2" type="ORF">OKA104_LOCUS43065</name>
</gene>
<sequence>MTKEIGEQIRHVQEIIQKLNIRQSNNNSELTNDYGYIKFGEDDIDIDTRLSQYIRLALQTNARTIVEFLKSGWRLPTPDLIISVTGGG</sequence>
<feature type="domain" description="TRPM SLOG" evidence="1">
    <location>
        <begin position="52"/>
        <end position="87"/>
    </location>
</feature>